<dbReference type="PROSITE" id="PS51918">
    <property type="entry name" value="RADICAL_SAM"/>
    <property type="match status" value="1"/>
</dbReference>
<proteinExistence type="inferred from homology"/>
<dbReference type="PANTHER" id="PTHR43020:SF2">
    <property type="entry name" value="MITOCHONDRIAL TRNA METHYLTHIOTRANSFERASE CDK5RAP1"/>
    <property type="match status" value="1"/>
</dbReference>
<dbReference type="SMART" id="SM00729">
    <property type="entry name" value="Elp3"/>
    <property type="match status" value="1"/>
</dbReference>
<evidence type="ECO:0000313" key="18">
    <source>
        <dbReference type="Proteomes" id="UP000811899"/>
    </source>
</evidence>
<sequence>MESPKFLYLQTFGCQMNVSDSEKIASLLAGVGYQLTEESTAADLIILNTCTVRAKAEEKVYRQLENLRPLKRKKPSLLFGVGGCVAQQEGERLLEKVPYLDLVFGTHNLHRIPQIVLAAEEGRRLSETDFIDNETRLGLFPSDDQPGGVTRFVTVMQGCDNYCSYCIVPYVRGREISRRSADIIAEISQMAANGVKEITLLGQNVNSYGLNDPDQPDFAGLLRMVSDIVGIERIRFTTSHPKDITRPLIDCFAQLPKLCGHIHLPAQAGSSAVLARMNRGYTRQDYLDKVAALRAARPDIAITSDIIVGFPGESEADFAETLSLVEETRYTDIFSFIYSKRPGTAAAEFDGDLPYDLKLERLDRLAEVQKKITREFNKAQVGSVQKVLVERASRRPGQIFGRSSYNQIVNFDGDISLVGSLADVEIIEGYQNSLLGRLVTGH</sequence>
<evidence type="ECO:0000259" key="14">
    <source>
        <dbReference type="PROSITE" id="PS50926"/>
    </source>
</evidence>
<feature type="binding site" evidence="13">
    <location>
        <position position="84"/>
    </location>
    <ligand>
        <name>[4Fe-4S] cluster</name>
        <dbReference type="ChEBI" id="CHEBI:49883"/>
        <label>1</label>
    </ligand>
</feature>
<dbReference type="Pfam" id="PF01938">
    <property type="entry name" value="TRAM"/>
    <property type="match status" value="1"/>
</dbReference>
<dbReference type="EC" id="2.8.4.3" evidence="9 13"/>
<dbReference type="PROSITE" id="PS51449">
    <property type="entry name" value="MTTASE_N"/>
    <property type="match status" value="1"/>
</dbReference>
<evidence type="ECO:0000256" key="11">
    <source>
        <dbReference type="ARBA" id="ARBA00080698"/>
    </source>
</evidence>
<feature type="binding site" evidence="13">
    <location>
        <position position="163"/>
    </location>
    <ligand>
        <name>[4Fe-4S] cluster</name>
        <dbReference type="ChEBI" id="CHEBI:49883"/>
        <label>2</label>
        <note>4Fe-4S-S-AdoMet</note>
    </ligand>
</feature>
<dbReference type="PANTHER" id="PTHR43020">
    <property type="entry name" value="CDK5 REGULATORY SUBUNIT-ASSOCIATED PROTEIN 1"/>
    <property type="match status" value="1"/>
</dbReference>
<feature type="binding site" evidence="13">
    <location>
        <position position="159"/>
    </location>
    <ligand>
        <name>[4Fe-4S] cluster</name>
        <dbReference type="ChEBI" id="CHEBI:49883"/>
        <label>2</label>
        <note>4Fe-4S-S-AdoMet</note>
    </ligand>
</feature>
<comment type="subunit">
    <text evidence="13">Monomer.</text>
</comment>
<feature type="domain" description="MTTase N-terminal" evidence="15">
    <location>
        <begin position="5"/>
        <end position="121"/>
    </location>
</feature>
<dbReference type="InterPro" id="IPR020612">
    <property type="entry name" value="Methylthiotransferase_CS"/>
</dbReference>
<evidence type="ECO:0000259" key="16">
    <source>
        <dbReference type="PROSITE" id="PS51918"/>
    </source>
</evidence>
<evidence type="ECO:0000256" key="2">
    <source>
        <dbReference type="ARBA" id="ARBA00022485"/>
    </source>
</evidence>
<dbReference type="SFLD" id="SFLDG01061">
    <property type="entry name" value="methylthiotransferase"/>
    <property type="match status" value="1"/>
</dbReference>
<dbReference type="InterPro" id="IPR058240">
    <property type="entry name" value="rSAM_sf"/>
</dbReference>
<dbReference type="GO" id="GO:0046872">
    <property type="term" value="F:metal ion binding"/>
    <property type="evidence" value="ECO:0007669"/>
    <property type="project" value="UniProtKB-KW"/>
</dbReference>
<evidence type="ECO:0000256" key="1">
    <source>
        <dbReference type="ARBA" id="ARBA00003234"/>
    </source>
</evidence>
<evidence type="ECO:0000256" key="8">
    <source>
        <dbReference type="ARBA" id="ARBA00023014"/>
    </source>
</evidence>
<feature type="domain" description="TRAM" evidence="14">
    <location>
        <begin position="378"/>
        <end position="440"/>
    </location>
</feature>
<dbReference type="InterPro" id="IPR005839">
    <property type="entry name" value="Methylthiotransferase"/>
</dbReference>
<dbReference type="NCBIfam" id="TIGR01574">
    <property type="entry name" value="miaB-methiolase"/>
    <property type="match status" value="1"/>
</dbReference>
<dbReference type="CDD" id="cd01335">
    <property type="entry name" value="Radical_SAM"/>
    <property type="match status" value="1"/>
</dbReference>
<dbReference type="Gene3D" id="3.40.50.12160">
    <property type="entry name" value="Methylthiotransferase, N-terminal domain"/>
    <property type="match status" value="1"/>
</dbReference>
<name>A0AAW4L3H2_9BACT</name>
<evidence type="ECO:0000313" key="17">
    <source>
        <dbReference type="EMBL" id="MBT0663175.1"/>
    </source>
</evidence>
<evidence type="ECO:0000256" key="4">
    <source>
        <dbReference type="ARBA" id="ARBA00022679"/>
    </source>
</evidence>
<protein>
    <recommendedName>
        <fullName evidence="10 13">tRNA-2-methylthio-N(6)-dimethylallyladenosine synthase</fullName>
        <ecNumber evidence="9 13">2.8.4.3</ecNumber>
    </recommendedName>
    <alternativeName>
        <fullName evidence="12 13">(Dimethylallyl)adenosine tRNA methylthiotransferase MiaB</fullName>
    </alternativeName>
    <alternativeName>
        <fullName evidence="11 13">tRNA-i(6)A37 methylthiotransferase</fullName>
    </alternativeName>
</protein>
<dbReference type="InterPro" id="IPR007197">
    <property type="entry name" value="rSAM"/>
</dbReference>
<dbReference type="InterPro" id="IPR038135">
    <property type="entry name" value="Methylthiotransferase_N_sf"/>
</dbReference>
<gene>
    <name evidence="13 17" type="primary">miaB</name>
    <name evidence="17" type="ORF">KI809_02580</name>
</gene>
<dbReference type="Pfam" id="PF04055">
    <property type="entry name" value="Radical_SAM"/>
    <property type="match status" value="1"/>
</dbReference>
<keyword evidence="7 13" id="KW-0408">Iron</keyword>
<dbReference type="SUPFAM" id="SSF102114">
    <property type="entry name" value="Radical SAM enzymes"/>
    <property type="match status" value="1"/>
</dbReference>
<dbReference type="InterPro" id="IPR006638">
    <property type="entry name" value="Elp3/MiaA/NifB-like_rSAM"/>
</dbReference>
<comment type="subcellular location">
    <subcellularLocation>
        <location evidence="13">Cytoplasm</location>
    </subcellularLocation>
</comment>
<evidence type="ECO:0000256" key="12">
    <source>
        <dbReference type="ARBA" id="ARBA00081141"/>
    </source>
</evidence>
<dbReference type="SFLD" id="SFLDF00273">
    <property type="entry name" value="(dimethylallyl)adenosine_tRNA"/>
    <property type="match status" value="1"/>
</dbReference>
<organism evidence="17 18">
    <name type="scientific">Geoanaerobacter pelophilus</name>
    <dbReference type="NCBI Taxonomy" id="60036"/>
    <lineage>
        <taxon>Bacteria</taxon>
        <taxon>Pseudomonadati</taxon>
        <taxon>Thermodesulfobacteriota</taxon>
        <taxon>Desulfuromonadia</taxon>
        <taxon>Geobacterales</taxon>
        <taxon>Geobacteraceae</taxon>
        <taxon>Geoanaerobacter</taxon>
    </lineage>
</organism>
<comment type="function">
    <text evidence="1 13">Catalyzes the methylthiolation of N6-(dimethylallyl)adenosine (i(6)A), leading to the formation of 2-methylthio-N6-(dimethylallyl)adenosine (ms(2)i(6)A) at position 37 in tRNAs that read codons beginning with uridine.</text>
</comment>
<dbReference type="PROSITE" id="PS50926">
    <property type="entry name" value="TRAM"/>
    <property type="match status" value="1"/>
</dbReference>
<dbReference type="InterPro" id="IPR023404">
    <property type="entry name" value="rSAM_horseshoe"/>
</dbReference>
<dbReference type="GO" id="GO:0005829">
    <property type="term" value="C:cytosol"/>
    <property type="evidence" value="ECO:0007669"/>
    <property type="project" value="TreeGrafter"/>
</dbReference>
<keyword evidence="4 13" id="KW-0808">Transferase</keyword>
<dbReference type="Pfam" id="PF00919">
    <property type="entry name" value="UPF0004"/>
    <property type="match status" value="1"/>
</dbReference>
<dbReference type="Proteomes" id="UP000811899">
    <property type="component" value="Unassembled WGS sequence"/>
</dbReference>
<evidence type="ECO:0000256" key="3">
    <source>
        <dbReference type="ARBA" id="ARBA00022490"/>
    </source>
</evidence>
<comment type="catalytic activity">
    <reaction evidence="13">
        <text>N(6)-dimethylallyladenosine(37) in tRNA + (sulfur carrier)-SH + AH2 + 2 S-adenosyl-L-methionine = 2-methylsulfanyl-N(6)-dimethylallyladenosine(37) in tRNA + (sulfur carrier)-H + 5'-deoxyadenosine + L-methionine + A + S-adenosyl-L-homocysteine + 2 H(+)</text>
        <dbReference type="Rhea" id="RHEA:37067"/>
        <dbReference type="Rhea" id="RHEA-COMP:10375"/>
        <dbReference type="Rhea" id="RHEA-COMP:10376"/>
        <dbReference type="Rhea" id="RHEA-COMP:14737"/>
        <dbReference type="Rhea" id="RHEA-COMP:14739"/>
        <dbReference type="ChEBI" id="CHEBI:13193"/>
        <dbReference type="ChEBI" id="CHEBI:15378"/>
        <dbReference type="ChEBI" id="CHEBI:17319"/>
        <dbReference type="ChEBI" id="CHEBI:17499"/>
        <dbReference type="ChEBI" id="CHEBI:29917"/>
        <dbReference type="ChEBI" id="CHEBI:57844"/>
        <dbReference type="ChEBI" id="CHEBI:57856"/>
        <dbReference type="ChEBI" id="CHEBI:59789"/>
        <dbReference type="ChEBI" id="CHEBI:64428"/>
        <dbReference type="ChEBI" id="CHEBI:74415"/>
        <dbReference type="ChEBI" id="CHEBI:74417"/>
        <dbReference type="EC" id="2.8.4.3"/>
    </reaction>
</comment>
<dbReference type="NCBIfam" id="TIGR00089">
    <property type="entry name" value="MiaB/RimO family radical SAM methylthiotransferase"/>
    <property type="match status" value="1"/>
</dbReference>
<evidence type="ECO:0000256" key="6">
    <source>
        <dbReference type="ARBA" id="ARBA00022723"/>
    </source>
</evidence>
<feature type="domain" description="Radical SAM core" evidence="16">
    <location>
        <begin position="145"/>
        <end position="375"/>
    </location>
</feature>
<feature type="binding site" evidence="13">
    <location>
        <position position="50"/>
    </location>
    <ligand>
        <name>[4Fe-4S] cluster</name>
        <dbReference type="ChEBI" id="CHEBI:49883"/>
        <label>1</label>
    </ligand>
</feature>
<dbReference type="SFLD" id="SFLDG01082">
    <property type="entry name" value="B12-binding_domain_containing"/>
    <property type="match status" value="1"/>
</dbReference>
<keyword evidence="2 13" id="KW-0004">4Fe-4S</keyword>
<dbReference type="PROSITE" id="PS01278">
    <property type="entry name" value="MTTASE_RADICAL"/>
    <property type="match status" value="1"/>
</dbReference>
<keyword evidence="18" id="KW-1185">Reference proteome</keyword>
<dbReference type="SFLD" id="SFLDS00029">
    <property type="entry name" value="Radical_SAM"/>
    <property type="match status" value="1"/>
</dbReference>
<dbReference type="HAMAP" id="MF_01864">
    <property type="entry name" value="tRNA_metthiotr_MiaB"/>
    <property type="match status" value="1"/>
</dbReference>
<evidence type="ECO:0000256" key="9">
    <source>
        <dbReference type="ARBA" id="ARBA00033765"/>
    </source>
</evidence>
<dbReference type="EMBL" id="JAHCVJ010000001">
    <property type="protein sequence ID" value="MBT0663175.1"/>
    <property type="molecule type" value="Genomic_DNA"/>
</dbReference>
<dbReference type="FunFam" id="3.40.50.12160:FF:000003">
    <property type="entry name" value="CDK5 regulatory subunit-associated protein 1"/>
    <property type="match status" value="1"/>
</dbReference>
<dbReference type="GO" id="GO:0035597">
    <property type="term" value="F:tRNA-2-methylthio-N(6)-dimethylallyladenosine(37) synthase activity"/>
    <property type="evidence" value="ECO:0007669"/>
    <property type="project" value="UniProtKB-EC"/>
</dbReference>
<dbReference type="InterPro" id="IPR002792">
    <property type="entry name" value="TRAM_dom"/>
</dbReference>
<comment type="cofactor">
    <cofactor evidence="13">
        <name>[4Fe-4S] cluster</name>
        <dbReference type="ChEBI" id="CHEBI:49883"/>
    </cofactor>
    <text evidence="13">Binds 2 [4Fe-4S] clusters. One cluster is coordinated with 3 cysteines and an exchangeable S-adenosyl-L-methionine.</text>
</comment>
<comment type="similarity">
    <text evidence="13">Belongs to the methylthiotransferase family. MiaB subfamily.</text>
</comment>
<dbReference type="InterPro" id="IPR013848">
    <property type="entry name" value="Methylthiotransferase_N"/>
</dbReference>
<keyword evidence="5 13" id="KW-0949">S-adenosyl-L-methionine</keyword>
<keyword evidence="13" id="KW-0819">tRNA processing</keyword>
<keyword evidence="8 13" id="KW-0411">Iron-sulfur</keyword>
<dbReference type="RefSeq" id="WP_214169941.1">
    <property type="nucleotide sequence ID" value="NZ_JAHCVJ010000001.1"/>
</dbReference>
<evidence type="ECO:0000256" key="5">
    <source>
        <dbReference type="ARBA" id="ARBA00022691"/>
    </source>
</evidence>
<evidence type="ECO:0000256" key="7">
    <source>
        <dbReference type="ARBA" id="ARBA00023004"/>
    </source>
</evidence>
<keyword evidence="6 13" id="KW-0479">Metal-binding</keyword>
<dbReference type="InterPro" id="IPR006463">
    <property type="entry name" value="MiaB_methiolase"/>
</dbReference>
<comment type="caution">
    <text evidence="17">The sequence shown here is derived from an EMBL/GenBank/DDBJ whole genome shotgun (WGS) entry which is preliminary data.</text>
</comment>
<feature type="binding site" evidence="13">
    <location>
        <position position="14"/>
    </location>
    <ligand>
        <name>[4Fe-4S] cluster</name>
        <dbReference type="ChEBI" id="CHEBI:49883"/>
        <label>1</label>
    </ligand>
</feature>
<evidence type="ECO:0000256" key="10">
    <source>
        <dbReference type="ARBA" id="ARBA00068570"/>
    </source>
</evidence>
<evidence type="ECO:0000256" key="13">
    <source>
        <dbReference type="HAMAP-Rule" id="MF_01864"/>
    </source>
</evidence>
<evidence type="ECO:0000259" key="15">
    <source>
        <dbReference type="PROSITE" id="PS51449"/>
    </source>
</evidence>
<dbReference type="AlphaFoldDB" id="A0AAW4L3H2"/>
<dbReference type="Gene3D" id="3.80.30.20">
    <property type="entry name" value="tm_1862 like domain"/>
    <property type="match status" value="1"/>
</dbReference>
<dbReference type="GO" id="GO:0051539">
    <property type="term" value="F:4 iron, 4 sulfur cluster binding"/>
    <property type="evidence" value="ECO:0007669"/>
    <property type="project" value="UniProtKB-UniRule"/>
</dbReference>
<dbReference type="FunFam" id="3.80.30.20:FF:000001">
    <property type="entry name" value="tRNA-2-methylthio-N(6)-dimethylallyladenosine synthase 2"/>
    <property type="match status" value="1"/>
</dbReference>
<feature type="binding site" evidence="13">
    <location>
        <position position="166"/>
    </location>
    <ligand>
        <name>[4Fe-4S] cluster</name>
        <dbReference type="ChEBI" id="CHEBI:49883"/>
        <label>2</label>
        <note>4Fe-4S-S-AdoMet</note>
    </ligand>
</feature>
<keyword evidence="3 13" id="KW-0963">Cytoplasm</keyword>
<accession>A0AAW4L3H2</accession>
<reference evidence="17 18" key="1">
    <citation type="submission" date="2021-05" db="EMBL/GenBank/DDBJ databases">
        <title>The draft genome of Geobacter pelophilus DSM 12255.</title>
        <authorList>
            <person name="Xu Z."/>
            <person name="Masuda Y."/>
            <person name="Itoh H."/>
            <person name="Senoo K."/>
        </authorList>
    </citation>
    <scope>NUCLEOTIDE SEQUENCE [LARGE SCALE GENOMIC DNA]</scope>
    <source>
        <strain evidence="17 18">DSM 12255</strain>
    </source>
</reference>